<dbReference type="Gramene" id="VVA21086">
    <property type="protein sequence ID" value="VVA21086"/>
    <property type="gene ID" value="Prudul26B028590"/>
</dbReference>
<dbReference type="InParanoid" id="A0A5E4F011"/>
<sequence>MATERYPRRIRKFVGLELLDVPTKTTRMYELKIKAPLRCTPQQFVEAQKQRKHIEVPFPHACSIVHYEESFMIPQAAAGPATPAAPAAAPAAPAAGPATPAAPAAAAPAAPATPAAPAAPAAPPPPAAAAPAGLATPAAPSAAAPAGPATPAAPPAPPAG</sequence>
<dbReference type="Proteomes" id="UP000327085">
    <property type="component" value="Chromosome 6"/>
</dbReference>
<reference evidence="4" key="2">
    <citation type="journal article" date="2020" name="Plant J.">
        <title>Transposons played a major role in the diversification between the closely related almond and peach genomes: results from the almond genome sequence.</title>
        <authorList>
            <person name="Alioto T."/>
            <person name="Alexiou K.G."/>
            <person name="Bardil A."/>
            <person name="Barteri F."/>
            <person name="Castanera R."/>
            <person name="Cruz F."/>
            <person name="Dhingra A."/>
            <person name="Duval H."/>
            <person name="Fernandez I Marti A."/>
            <person name="Frias L."/>
            <person name="Galan B."/>
            <person name="Garcia J.L."/>
            <person name="Howad W."/>
            <person name="Gomez-Garrido J."/>
            <person name="Gut M."/>
            <person name="Julca I."/>
            <person name="Morata J."/>
            <person name="Puigdomenech P."/>
            <person name="Ribeca P."/>
            <person name="Rubio Cabetas M.J."/>
            <person name="Vlasova A."/>
            <person name="Wirthensohn M."/>
            <person name="Garcia-Mas J."/>
            <person name="Gabaldon T."/>
            <person name="Casacuberta J.M."/>
            <person name="Arus P."/>
        </authorList>
    </citation>
    <scope>NUCLEOTIDE SEQUENCE [LARGE SCALE GENOMIC DNA]</scope>
    <source>
        <strain evidence="4">cv. Texas</strain>
    </source>
</reference>
<dbReference type="EMBL" id="CABIKO010000049">
    <property type="protein sequence ID" value="VVA21086.1"/>
    <property type="molecule type" value="Genomic_DNA"/>
</dbReference>
<organism evidence="2 4">
    <name type="scientific">Prunus dulcis</name>
    <name type="common">Almond</name>
    <name type="synonym">Amygdalus dulcis</name>
    <dbReference type="NCBI Taxonomy" id="3755"/>
    <lineage>
        <taxon>Eukaryota</taxon>
        <taxon>Viridiplantae</taxon>
        <taxon>Streptophyta</taxon>
        <taxon>Embryophyta</taxon>
        <taxon>Tracheophyta</taxon>
        <taxon>Spermatophyta</taxon>
        <taxon>Magnoliopsida</taxon>
        <taxon>eudicotyledons</taxon>
        <taxon>Gunneridae</taxon>
        <taxon>Pentapetalae</taxon>
        <taxon>rosids</taxon>
        <taxon>fabids</taxon>
        <taxon>Rosales</taxon>
        <taxon>Rosaceae</taxon>
        <taxon>Amygdaloideae</taxon>
        <taxon>Amygdaleae</taxon>
        <taxon>Prunus</taxon>
    </lineage>
</organism>
<name>A0A5E4F011_PRUDU</name>
<reference evidence="2" key="1">
    <citation type="submission" date="2019-07" db="EMBL/GenBank/DDBJ databases">
        <authorList>
            <person name="Alioto T."/>
            <person name="Alioto T."/>
            <person name="Gomez Garrido J."/>
        </authorList>
    </citation>
    <scope>NUCLEOTIDE SEQUENCE</scope>
</reference>
<feature type="compositionally biased region" description="Low complexity" evidence="1">
    <location>
        <begin position="129"/>
        <end position="150"/>
    </location>
</feature>
<evidence type="ECO:0000256" key="1">
    <source>
        <dbReference type="SAM" id="MobiDB-lite"/>
    </source>
</evidence>
<gene>
    <name evidence="3" type="ORF">ALMOND_2B006156</name>
    <name evidence="2" type="ORF">ALMOND_2B028590</name>
</gene>
<proteinExistence type="predicted"/>
<accession>A0A5E4F011</accession>
<evidence type="ECO:0000313" key="2">
    <source>
        <dbReference type="EMBL" id="VVA21086.1"/>
    </source>
</evidence>
<dbReference type="EMBL" id="CABIKO010000963">
    <property type="protein sequence ID" value="VVA40351.1"/>
    <property type="molecule type" value="Genomic_DNA"/>
</dbReference>
<protein>
    <submittedName>
        <fullName evidence="2">PREDICTED: PRUPE_6G204200</fullName>
    </submittedName>
</protein>
<evidence type="ECO:0000313" key="4">
    <source>
        <dbReference type="Proteomes" id="UP000327085"/>
    </source>
</evidence>
<evidence type="ECO:0000313" key="3">
    <source>
        <dbReference type="EMBL" id="VVA40351.1"/>
    </source>
</evidence>
<feature type="compositionally biased region" description="Pro residues" evidence="1">
    <location>
        <begin position="151"/>
        <end position="160"/>
    </location>
</feature>
<feature type="region of interest" description="Disordered" evidence="1">
    <location>
        <begin position="78"/>
        <end position="160"/>
    </location>
</feature>
<dbReference type="Gramene" id="VVA40351">
    <property type="protein sequence ID" value="VVA40351"/>
    <property type="gene ID" value="Prudul26B006156"/>
</dbReference>
<dbReference type="AlphaFoldDB" id="A0A5E4F011"/>
<feature type="compositionally biased region" description="Low complexity" evidence="1">
    <location>
        <begin position="78"/>
        <end position="119"/>
    </location>
</feature>